<proteinExistence type="predicted"/>
<accession>S5TFV3</accession>
<dbReference type="Pfam" id="PF21790">
    <property type="entry name" value="OGG"/>
    <property type="match status" value="1"/>
</dbReference>
<dbReference type="STRING" id="1224163.B841_01715"/>
<organism evidence="1 2">
    <name type="scientific">Corynebacterium maris DSM 45190</name>
    <dbReference type="NCBI Taxonomy" id="1224163"/>
    <lineage>
        <taxon>Bacteria</taxon>
        <taxon>Bacillati</taxon>
        <taxon>Actinomycetota</taxon>
        <taxon>Actinomycetes</taxon>
        <taxon>Mycobacteriales</taxon>
        <taxon>Corynebacteriaceae</taxon>
        <taxon>Corynebacterium</taxon>
    </lineage>
</organism>
<gene>
    <name evidence="1" type="ORF">B841_01715</name>
</gene>
<name>S5TFV3_9CORY</name>
<dbReference type="Proteomes" id="UP000015388">
    <property type="component" value="Chromosome"/>
</dbReference>
<dbReference type="AlphaFoldDB" id="S5TFV3"/>
<sequence>MPESLSDWLADADESTVVDHTASVDVAGMEKLLKTRGLRADFLGEEVSRGQLFALAAEAPFSADAALNLLWNTLAWQSDPAELKDAVNAIDPGQHSSALMEAATLAGIDPTGAFRALNSGKRALPGLRPEAFTAYLYFAGGGNPEHPSLIFTDAIAAQLERFDWEFESDRAGDYARYCGLVRVWAEEAGVERRDLVELGLASLSGS</sequence>
<dbReference type="EMBL" id="CP003924">
    <property type="protein sequence ID" value="AGS33826.1"/>
    <property type="molecule type" value="Genomic_DNA"/>
</dbReference>
<evidence type="ECO:0000313" key="1">
    <source>
        <dbReference type="EMBL" id="AGS33826.1"/>
    </source>
</evidence>
<evidence type="ECO:0000313" key="2">
    <source>
        <dbReference type="Proteomes" id="UP000015388"/>
    </source>
</evidence>
<dbReference type="eggNOG" id="ENOG5032PBT">
    <property type="taxonomic scope" value="Bacteria"/>
</dbReference>
<protein>
    <submittedName>
        <fullName evidence="1">Uncharacterized protein</fullName>
    </submittedName>
</protein>
<reference evidence="1 2" key="1">
    <citation type="submission" date="2012-11" db="EMBL/GenBank/DDBJ databases">
        <title>The complete genome sequence of Corynebacterium maris Coryn-1 (=DSM 45190).</title>
        <authorList>
            <person name="Schaffert L."/>
            <person name="Albersmeier A."/>
            <person name="Kalinowski J."/>
            <person name="Ruckert C."/>
        </authorList>
    </citation>
    <scope>NUCLEOTIDE SEQUENCE [LARGE SCALE GENOMIC DNA]</scope>
    <source>
        <strain evidence="2">Coryn-1</strain>
    </source>
</reference>
<dbReference type="KEGG" id="cmd:B841_01715"/>
<keyword evidence="2" id="KW-1185">Reference proteome</keyword>
<dbReference type="HOGENOM" id="CLU_108489_0_0_11"/>
<dbReference type="InterPro" id="IPR048868">
    <property type="entry name" value="OGG-like_put"/>
</dbReference>
<dbReference type="PATRIC" id="fig|1224163.3.peg.346"/>